<organism evidence="1 2">
    <name type="scientific">Avena sativa</name>
    <name type="common">Oat</name>
    <dbReference type="NCBI Taxonomy" id="4498"/>
    <lineage>
        <taxon>Eukaryota</taxon>
        <taxon>Viridiplantae</taxon>
        <taxon>Streptophyta</taxon>
        <taxon>Embryophyta</taxon>
        <taxon>Tracheophyta</taxon>
        <taxon>Spermatophyta</taxon>
        <taxon>Magnoliopsida</taxon>
        <taxon>Liliopsida</taxon>
        <taxon>Poales</taxon>
        <taxon>Poaceae</taxon>
        <taxon>BOP clade</taxon>
        <taxon>Pooideae</taxon>
        <taxon>Poodae</taxon>
        <taxon>Poeae</taxon>
        <taxon>Poeae Chloroplast Group 1 (Aveneae type)</taxon>
        <taxon>Aveninae</taxon>
        <taxon>Avena</taxon>
    </lineage>
</organism>
<proteinExistence type="predicted"/>
<evidence type="ECO:0000313" key="2">
    <source>
        <dbReference type="Proteomes" id="UP001732700"/>
    </source>
</evidence>
<reference evidence="1" key="2">
    <citation type="submission" date="2025-09" db="UniProtKB">
        <authorList>
            <consortium name="EnsemblPlants"/>
        </authorList>
    </citation>
    <scope>IDENTIFICATION</scope>
</reference>
<protein>
    <submittedName>
        <fullName evidence="1">Uncharacterized protein</fullName>
    </submittedName>
</protein>
<accession>A0ACD6A8W9</accession>
<name>A0ACD6A8W9_AVESA</name>
<reference evidence="1" key="1">
    <citation type="submission" date="2021-05" db="EMBL/GenBank/DDBJ databases">
        <authorList>
            <person name="Scholz U."/>
            <person name="Mascher M."/>
            <person name="Fiebig A."/>
        </authorList>
    </citation>
    <scope>NUCLEOTIDE SEQUENCE [LARGE SCALE GENOMIC DNA]</scope>
</reference>
<dbReference type="Proteomes" id="UP001732700">
    <property type="component" value="Chromosome 7D"/>
</dbReference>
<evidence type="ECO:0000313" key="1">
    <source>
        <dbReference type="EnsemblPlants" id="AVESA.00010b.r2.7DG1357220.1.CDS.1"/>
    </source>
</evidence>
<keyword evidence="2" id="KW-1185">Reference proteome</keyword>
<sequence length="519" mass="56954">MVGSRHVTSCFAQEHTGPRSLSRPSTQVACLQSLLIDRRSRAKRKPRKVRERSGEEAMSLRPHFLVLTFPLQGHIAPALRLARRLLAAAPDALVTFSTTEAGHRRMFSATPGAPDDDGRLELLPFSDGTETGYVRSSDAASFNDYMASFHAAGARSVGELVDALAARGRPVTRVVYTMLLPWAADVARERGVPSALYWIQPAAVLAIYYHYFHGHAAVVAEHRHDPSFLVRLPGLPPQAIRDLPSFVTDSTDPSDFYHCVYVTTRDLFDALDRETPKATIVINTCQELEEATLAALGAYNSLSIGPVLPAGDEACLFKQDDARYMEWLDAKPASSVVYVSFGSLARMAKEQLDELLLGLEESGRPYLCVVRKDNKAELAEAEPEMDARIKNGMVVEWCDQVRVLEHAAVGCFVTHCGWNSVLETVASGVPMVCVPQMSDQRMNAWLVEYEWRVGTRAEVGSDGVLRAAELRRRVEEVMRGDARGTAAGWKRAVAEALGKGGSSDHNLMAFVEGIGSDVQ</sequence>
<dbReference type="EnsemblPlants" id="AVESA.00010b.r2.7DG1357220.1">
    <property type="protein sequence ID" value="AVESA.00010b.r2.7DG1357220.1.CDS.1"/>
    <property type="gene ID" value="AVESA.00010b.r2.7DG1357220"/>
</dbReference>